<dbReference type="EMBL" id="BRXZ01001598">
    <property type="protein sequence ID" value="GMH74922.1"/>
    <property type="molecule type" value="Genomic_DNA"/>
</dbReference>
<feature type="compositionally biased region" description="Low complexity" evidence="1">
    <location>
        <begin position="43"/>
        <end position="54"/>
    </location>
</feature>
<comment type="caution">
    <text evidence="2">The sequence shown here is derived from an EMBL/GenBank/DDBJ whole genome shotgun (WGS) entry which is preliminary data.</text>
</comment>
<keyword evidence="3" id="KW-1185">Reference proteome</keyword>
<protein>
    <submittedName>
        <fullName evidence="2">Uncharacterized protein</fullName>
    </submittedName>
</protein>
<accession>A0A9W7AMF0</accession>
<reference evidence="2" key="1">
    <citation type="submission" date="2022-07" db="EMBL/GenBank/DDBJ databases">
        <title>Genome analysis of Parmales, a sister group of diatoms, reveals the evolutionary specialization of diatoms from phago-mixotrophs to photoautotrophs.</title>
        <authorList>
            <person name="Ban H."/>
            <person name="Sato S."/>
            <person name="Yoshikawa S."/>
            <person name="Kazumasa Y."/>
            <person name="Nakamura Y."/>
            <person name="Ichinomiya M."/>
            <person name="Saitoh K."/>
            <person name="Sato N."/>
            <person name="Blanc-Mathieu R."/>
            <person name="Endo H."/>
            <person name="Kuwata A."/>
            <person name="Ogata H."/>
        </authorList>
    </citation>
    <scope>NUCLEOTIDE SEQUENCE</scope>
</reference>
<dbReference type="Proteomes" id="UP001165082">
    <property type="component" value="Unassembled WGS sequence"/>
</dbReference>
<evidence type="ECO:0000313" key="3">
    <source>
        <dbReference type="Proteomes" id="UP001165082"/>
    </source>
</evidence>
<organism evidence="2 3">
    <name type="scientific">Triparma retinervis</name>
    <dbReference type="NCBI Taxonomy" id="2557542"/>
    <lineage>
        <taxon>Eukaryota</taxon>
        <taxon>Sar</taxon>
        <taxon>Stramenopiles</taxon>
        <taxon>Ochrophyta</taxon>
        <taxon>Bolidophyceae</taxon>
        <taxon>Parmales</taxon>
        <taxon>Triparmaceae</taxon>
        <taxon>Triparma</taxon>
    </lineage>
</organism>
<dbReference type="AlphaFoldDB" id="A0A9W7AMF0"/>
<proteinExistence type="predicted"/>
<name>A0A9W7AMF0_9STRA</name>
<feature type="compositionally biased region" description="Low complexity" evidence="1">
    <location>
        <begin position="7"/>
        <end position="16"/>
    </location>
</feature>
<gene>
    <name evidence="2" type="ORF">TrRE_jg6233</name>
</gene>
<sequence length="151" mass="16866">MSLNIYGSEIPDSSSGSEDDEVDGDFADYLETSILSQKEEEATTISTTTSSSSSPMERQESKADLLHYLPEELKFQIITGYLTPALHKQICKKYLVKLQEPQRCKILSRLAYKLSDCSVRARPKRTSLPSSCPTISLEVVSLSPHYRSLSL</sequence>
<feature type="region of interest" description="Disordered" evidence="1">
    <location>
        <begin position="1"/>
        <end position="63"/>
    </location>
</feature>
<evidence type="ECO:0000256" key="1">
    <source>
        <dbReference type="SAM" id="MobiDB-lite"/>
    </source>
</evidence>
<evidence type="ECO:0000313" key="2">
    <source>
        <dbReference type="EMBL" id="GMH74922.1"/>
    </source>
</evidence>
<feature type="compositionally biased region" description="Acidic residues" evidence="1">
    <location>
        <begin position="17"/>
        <end position="28"/>
    </location>
</feature>